<keyword evidence="4" id="KW-1185">Reference proteome</keyword>
<feature type="domain" description="DUF4705" evidence="2">
    <location>
        <begin position="198"/>
        <end position="221"/>
    </location>
</feature>
<feature type="domain" description="DUF4705" evidence="2">
    <location>
        <begin position="75"/>
        <end position="123"/>
    </location>
</feature>
<evidence type="ECO:0000313" key="3">
    <source>
        <dbReference type="Ensembl" id="ENSPTEP00000008901.1"/>
    </source>
</evidence>
<dbReference type="AlphaFoldDB" id="A0A8C9H006"/>
<evidence type="ECO:0000259" key="2">
    <source>
        <dbReference type="Pfam" id="PF15788"/>
    </source>
</evidence>
<reference evidence="3" key="2">
    <citation type="submission" date="2025-09" db="UniProtKB">
        <authorList>
            <consortium name="Ensembl"/>
        </authorList>
    </citation>
    <scope>IDENTIFICATION</scope>
</reference>
<sequence length="225" mass="23251">MPSSNLPAASPGATRGLRWASPGPAPASCCPAQPFPFLLAASTSLIPASQQATSLGSASARVQLTFCLVVACTHPAPAAEQTQRVPHLHCRGLSRPGSRLTATSQVQDPACMPPGSLDRPSSSCTGACFEPTHASRCPPRGVSSCLTLSSLGRGPPHTHLLEPSSRLSWPFQAQPLPVGDLSMPSLYLTVGPLRTRPLPRCGPLRPSSCPSEASVGPAPASQWSP</sequence>
<organism evidence="3 4">
    <name type="scientific">Piliocolobus tephrosceles</name>
    <name type="common">Ugandan red Colobus</name>
    <dbReference type="NCBI Taxonomy" id="591936"/>
    <lineage>
        <taxon>Eukaryota</taxon>
        <taxon>Metazoa</taxon>
        <taxon>Chordata</taxon>
        <taxon>Craniata</taxon>
        <taxon>Vertebrata</taxon>
        <taxon>Euteleostomi</taxon>
        <taxon>Mammalia</taxon>
        <taxon>Eutheria</taxon>
        <taxon>Euarchontoglires</taxon>
        <taxon>Primates</taxon>
        <taxon>Haplorrhini</taxon>
        <taxon>Catarrhini</taxon>
        <taxon>Cercopithecidae</taxon>
        <taxon>Colobinae</taxon>
        <taxon>Piliocolobus</taxon>
    </lineage>
</organism>
<feature type="region of interest" description="Disordered" evidence="1">
    <location>
        <begin position="199"/>
        <end position="225"/>
    </location>
</feature>
<name>A0A8C9H006_9PRIM</name>
<evidence type="ECO:0000313" key="4">
    <source>
        <dbReference type="Proteomes" id="UP000694416"/>
    </source>
</evidence>
<dbReference type="Pfam" id="PF15788">
    <property type="entry name" value="DUF4705"/>
    <property type="match status" value="2"/>
</dbReference>
<evidence type="ECO:0000256" key="1">
    <source>
        <dbReference type="SAM" id="MobiDB-lite"/>
    </source>
</evidence>
<reference evidence="3" key="1">
    <citation type="submission" date="2025-08" db="UniProtKB">
        <authorList>
            <consortium name="Ensembl"/>
        </authorList>
    </citation>
    <scope>IDENTIFICATION</scope>
</reference>
<proteinExistence type="predicted"/>
<dbReference type="Ensembl" id="ENSPTET00000013555.1">
    <property type="protein sequence ID" value="ENSPTEP00000008901.1"/>
    <property type="gene ID" value="ENSPTEG00000010102.1"/>
</dbReference>
<dbReference type="Proteomes" id="UP000694416">
    <property type="component" value="Unplaced"/>
</dbReference>
<accession>A0A8C9H006</accession>
<dbReference type="InterPro" id="IPR031572">
    <property type="entry name" value="DUF4705"/>
</dbReference>
<protein>
    <recommendedName>
        <fullName evidence="2">DUF4705 domain-containing protein</fullName>
    </recommendedName>
</protein>